<reference evidence="14" key="3">
    <citation type="submission" date="2019-12" db="UniProtKB">
        <authorList>
            <consortium name="WormBaseParasite"/>
        </authorList>
    </citation>
    <scope>IDENTIFICATION</scope>
</reference>
<sequence length="353" mass="40969">MNATVNRTEFDDLLNDTNINTSMLSHLSHNLHIYGYLIIGPMLVLVNTPIFLLVMLRKALRAPYLVLAVVFLNNGLTGMSAVLMGVQRWIISSVKEQFIVHHDCVLDVRPFFQKIIECFRFSLVPIFLLTMFFVDGWSLLMNSVERFCVVAFPMYYYTHSKRIIFALITIQYAITAIAVIFTVVASLIEPKRYISHFCLLQNVYNSHFYVTLTLMSSTASLFSIIVMVIVILLLKRKFGPQFLSKHSYNRNLSQFLKNQKRYTHTALISCCFTFFLVVVPSIVQCAYMMNPSIQSQIVVMFCVYLPFINSFNMVMLFMYRQKDLRNATIHIFKWLFDRKKQHIQPATTAGFLE</sequence>
<dbReference type="InterPro" id="IPR017452">
    <property type="entry name" value="GPCR_Rhodpsn_7TM"/>
</dbReference>
<feature type="transmembrane region" description="Helical" evidence="10">
    <location>
        <begin position="163"/>
        <end position="188"/>
    </location>
</feature>
<feature type="transmembrane region" description="Helical" evidence="10">
    <location>
        <begin position="63"/>
        <end position="86"/>
    </location>
</feature>
<keyword evidence="9" id="KW-0807">Transducer</keyword>
<dbReference type="PANTHER" id="PTHR24246:SF27">
    <property type="entry name" value="ADENOSINE RECEPTOR, ISOFORM A"/>
    <property type="match status" value="1"/>
</dbReference>
<evidence type="ECO:0000256" key="8">
    <source>
        <dbReference type="ARBA" id="ARBA00023180"/>
    </source>
</evidence>
<evidence type="ECO:0000256" key="10">
    <source>
        <dbReference type="SAM" id="Phobius"/>
    </source>
</evidence>
<evidence type="ECO:0000256" key="4">
    <source>
        <dbReference type="ARBA" id="ARBA00022989"/>
    </source>
</evidence>
<evidence type="ECO:0000256" key="7">
    <source>
        <dbReference type="ARBA" id="ARBA00023170"/>
    </source>
</evidence>
<evidence type="ECO:0000256" key="5">
    <source>
        <dbReference type="ARBA" id="ARBA00023040"/>
    </source>
</evidence>
<dbReference type="OrthoDB" id="5851336at2759"/>
<dbReference type="RefSeq" id="XP_042934373.1">
    <property type="nucleotide sequence ID" value="XM_043078439.1"/>
</dbReference>
<proteinExistence type="predicted"/>
<keyword evidence="6 10" id="KW-0472">Membrane</keyword>
<reference evidence="13" key="1">
    <citation type="journal article" date="2007" name="Science">
        <title>Draft genome of the filarial nematode parasite Brugia malayi.</title>
        <authorList>
            <person name="Ghedin E."/>
            <person name="Wang S."/>
            <person name="Spiro D."/>
            <person name="Caler E."/>
            <person name="Zhao Q."/>
            <person name="Crabtree J."/>
            <person name="Allen J.E."/>
            <person name="Delcher A.L."/>
            <person name="Guiliano D.B."/>
            <person name="Miranda-Saavedra D."/>
            <person name="Angiuoli S.V."/>
            <person name="Creasy T."/>
            <person name="Amedeo P."/>
            <person name="Haas B."/>
            <person name="El-Sayed N.M."/>
            <person name="Wortman J.R."/>
            <person name="Feldblyum T."/>
            <person name="Tallon L."/>
            <person name="Schatz M."/>
            <person name="Shumway M."/>
            <person name="Koo H."/>
            <person name="Salzberg S.L."/>
            <person name="Schobel S."/>
            <person name="Pertea M."/>
            <person name="Pop M."/>
            <person name="White O."/>
            <person name="Barton G.J."/>
            <person name="Carlow C.K."/>
            <person name="Crawford M.J."/>
            <person name="Daub J."/>
            <person name="Dimmic M.W."/>
            <person name="Estes C.F."/>
            <person name="Foster J.M."/>
            <person name="Ganatra M."/>
            <person name="Gregory W.F."/>
            <person name="Johnson N.M."/>
            <person name="Jin J."/>
            <person name="Komuniecki R."/>
            <person name="Korf I."/>
            <person name="Kumar S."/>
            <person name="Laney S."/>
            <person name="Li B.W."/>
            <person name="Li W."/>
            <person name="Lindblom T.H."/>
            <person name="Lustigman S."/>
            <person name="Ma D."/>
            <person name="Maina C.V."/>
            <person name="Martin D.M."/>
            <person name="McCarter J.P."/>
            <person name="McReynolds L."/>
            <person name="Mitreva M."/>
            <person name="Nutman T.B."/>
            <person name="Parkinson J."/>
            <person name="Peregrin-Alvarez J.M."/>
            <person name="Poole C."/>
            <person name="Ren Q."/>
            <person name="Saunders L."/>
            <person name="Sluder A.E."/>
            <person name="Smith K."/>
            <person name="Stanke M."/>
            <person name="Unnasch T.R."/>
            <person name="Ware J."/>
            <person name="Wei A.D."/>
            <person name="Weil G."/>
            <person name="Williams D.J."/>
            <person name="Zhang Y."/>
            <person name="Williams S.A."/>
            <person name="Fraser-Liggett C."/>
            <person name="Slatko B."/>
            <person name="Blaxter M.L."/>
            <person name="Scott A.L."/>
        </authorList>
    </citation>
    <scope>NUCLEOTIDE SEQUENCE</scope>
    <source>
        <strain evidence="13">FR3</strain>
    </source>
</reference>
<dbReference type="WBParaSite" id="Bm1295b.1">
    <property type="protein sequence ID" value="Bm1295b.1"/>
    <property type="gene ID" value="WBGene00221556"/>
</dbReference>
<dbReference type="CTD" id="66057730"/>
<evidence type="ECO:0000256" key="9">
    <source>
        <dbReference type="ARBA" id="ARBA00023224"/>
    </source>
</evidence>
<feature type="domain" description="G-protein coupled receptors family 1 profile" evidence="11">
    <location>
        <begin position="46"/>
        <end position="317"/>
    </location>
</feature>
<accession>A0A4E9F9P7</accession>
<evidence type="ECO:0000256" key="3">
    <source>
        <dbReference type="ARBA" id="ARBA00022692"/>
    </source>
</evidence>
<organism evidence="12">
    <name type="scientific">Brugia malayi</name>
    <name type="common">Filarial nematode worm</name>
    <dbReference type="NCBI Taxonomy" id="6279"/>
    <lineage>
        <taxon>Eukaryota</taxon>
        <taxon>Metazoa</taxon>
        <taxon>Ecdysozoa</taxon>
        <taxon>Nematoda</taxon>
        <taxon>Chromadorea</taxon>
        <taxon>Rhabditida</taxon>
        <taxon>Spirurina</taxon>
        <taxon>Spiruromorpha</taxon>
        <taxon>Filarioidea</taxon>
        <taxon>Onchocercidae</taxon>
        <taxon>Brugia</taxon>
    </lineage>
</organism>
<keyword evidence="7" id="KW-0675">Receptor</keyword>
<accession>A0A5S6P9L2</accession>
<keyword evidence="4 10" id="KW-1133">Transmembrane helix</keyword>
<feature type="transmembrane region" description="Helical" evidence="10">
    <location>
        <begin position="295"/>
        <end position="319"/>
    </location>
</feature>
<dbReference type="GO" id="GO:0004930">
    <property type="term" value="F:G protein-coupled receptor activity"/>
    <property type="evidence" value="ECO:0007669"/>
    <property type="project" value="UniProtKB-KW"/>
</dbReference>
<dbReference type="GeneID" id="66057730"/>
<evidence type="ECO:0000313" key="14">
    <source>
        <dbReference type="WBParaSite" id="Bm1295b.1"/>
    </source>
</evidence>
<keyword evidence="3 10" id="KW-0812">Transmembrane</keyword>
<dbReference type="GO" id="GO:0005886">
    <property type="term" value="C:plasma membrane"/>
    <property type="evidence" value="ECO:0007669"/>
    <property type="project" value="UniProtKB-SubCell"/>
</dbReference>
<evidence type="ECO:0000256" key="1">
    <source>
        <dbReference type="ARBA" id="ARBA00004651"/>
    </source>
</evidence>
<evidence type="ECO:0000256" key="2">
    <source>
        <dbReference type="ARBA" id="ARBA00022475"/>
    </source>
</evidence>
<dbReference type="PANTHER" id="PTHR24246">
    <property type="entry name" value="OLFACTORY RECEPTOR AND ADENOSINE RECEPTOR"/>
    <property type="match status" value="1"/>
</dbReference>
<dbReference type="SUPFAM" id="SSF81321">
    <property type="entry name" value="Family A G protein-coupled receptor-like"/>
    <property type="match status" value="1"/>
</dbReference>
<feature type="transmembrane region" description="Helical" evidence="10">
    <location>
        <begin position="266"/>
        <end position="289"/>
    </location>
</feature>
<dbReference type="Gene3D" id="1.20.1070.10">
    <property type="entry name" value="Rhodopsin 7-helix transmembrane proteins"/>
    <property type="match status" value="1"/>
</dbReference>
<evidence type="ECO:0000256" key="6">
    <source>
        <dbReference type="ARBA" id="ARBA00023136"/>
    </source>
</evidence>
<keyword evidence="8" id="KW-0325">Glycoprotein</keyword>
<name>A0A4E9F9P7_BRUMA</name>
<reference evidence="12" key="2">
    <citation type="submission" date="2019-04" db="EMBL/GenBank/DDBJ databases">
        <authorList>
            <person name="Howe K."/>
            <person name="Paulini M."/>
            <person name="Williams G."/>
        </authorList>
    </citation>
    <scope>NUCLEOTIDE SEQUENCE [LARGE SCALE GENOMIC DNA]</scope>
    <source>
        <strain evidence="12">FR3</strain>
    </source>
</reference>
<protein>
    <submittedName>
        <fullName evidence="14">G-protein coupled receptors family 1 profile domain-containing protein</fullName>
    </submittedName>
</protein>
<keyword evidence="13" id="KW-1185">Reference proteome</keyword>
<comment type="subcellular location">
    <subcellularLocation>
        <location evidence="1">Cell membrane</location>
        <topology evidence="1">Multi-pass membrane protein</topology>
    </subcellularLocation>
</comment>
<evidence type="ECO:0000313" key="12">
    <source>
        <dbReference type="EMBL" id="VIO93557.1"/>
    </source>
</evidence>
<evidence type="ECO:0000259" key="11">
    <source>
        <dbReference type="PROSITE" id="PS50262"/>
    </source>
</evidence>
<evidence type="ECO:0000313" key="13">
    <source>
        <dbReference type="Proteomes" id="UP000006672"/>
    </source>
</evidence>
<keyword evidence="2" id="KW-1003">Cell membrane</keyword>
<keyword evidence="5" id="KW-0297">G-protein coupled receptor</keyword>
<feature type="transmembrane region" description="Helical" evidence="10">
    <location>
        <begin position="33"/>
        <end position="56"/>
    </location>
</feature>
<feature type="transmembrane region" description="Helical" evidence="10">
    <location>
        <begin position="119"/>
        <end position="142"/>
    </location>
</feature>
<dbReference type="PROSITE" id="PS50262">
    <property type="entry name" value="G_PROTEIN_RECEP_F1_2"/>
    <property type="match status" value="1"/>
</dbReference>
<feature type="transmembrane region" description="Helical" evidence="10">
    <location>
        <begin position="208"/>
        <end position="234"/>
    </location>
</feature>
<gene>
    <name evidence="12 14" type="primary">Bm1295</name>
    <name evidence="12" type="ORF">BM_BM1295</name>
</gene>
<dbReference type="Proteomes" id="UP000006672">
    <property type="component" value="Unassembled WGS sequence"/>
</dbReference>
<dbReference type="AlphaFoldDB" id="A0A4E9F9P7"/>
<dbReference type="EMBL" id="CAAKNF010000193">
    <property type="protein sequence ID" value="VIO93557.1"/>
    <property type="molecule type" value="Genomic_DNA"/>
</dbReference>